<dbReference type="KEGG" id="svp:Pan189_04650"/>
<feature type="coiled-coil region" evidence="1">
    <location>
        <begin position="277"/>
        <end position="307"/>
    </location>
</feature>
<evidence type="ECO:0000313" key="4">
    <source>
        <dbReference type="Proteomes" id="UP000317318"/>
    </source>
</evidence>
<protein>
    <submittedName>
        <fullName evidence="3">Uncharacterized protein</fullName>
    </submittedName>
</protein>
<dbReference type="Proteomes" id="UP000317318">
    <property type="component" value="Chromosome"/>
</dbReference>
<name>A0A517QX11_9PLAN</name>
<dbReference type="AlphaFoldDB" id="A0A517QX11"/>
<dbReference type="OrthoDB" id="291901at2"/>
<evidence type="ECO:0000256" key="1">
    <source>
        <dbReference type="SAM" id="Coils"/>
    </source>
</evidence>
<gene>
    <name evidence="3" type="ORF">Pan189_04650</name>
</gene>
<dbReference type="RefSeq" id="WP_145362340.1">
    <property type="nucleotide sequence ID" value="NZ_CP036268.1"/>
</dbReference>
<feature type="compositionally biased region" description="Basic and acidic residues" evidence="2">
    <location>
        <begin position="344"/>
        <end position="353"/>
    </location>
</feature>
<evidence type="ECO:0000313" key="3">
    <source>
        <dbReference type="EMBL" id="QDT36110.1"/>
    </source>
</evidence>
<evidence type="ECO:0000256" key="2">
    <source>
        <dbReference type="SAM" id="MobiDB-lite"/>
    </source>
</evidence>
<dbReference type="EMBL" id="CP036268">
    <property type="protein sequence ID" value="QDT36110.1"/>
    <property type="molecule type" value="Genomic_DNA"/>
</dbReference>
<reference evidence="3 4" key="1">
    <citation type="submission" date="2019-02" db="EMBL/GenBank/DDBJ databases">
        <title>Deep-cultivation of Planctomycetes and their phenomic and genomic characterization uncovers novel biology.</title>
        <authorList>
            <person name="Wiegand S."/>
            <person name="Jogler M."/>
            <person name="Boedeker C."/>
            <person name="Pinto D."/>
            <person name="Vollmers J."/>
            <person name="Rivas-Marin E."/>
            <person name="Kohn T."/>
            <person name="Peeters S.H."/>
            <person name="Heuer A."/>
            <person name="Rast P."/>
            <person name="Oberbeckmann S."/>
            <person name="Bunk B."/>
            <person name="Jeske O."/>
            <person name="Meyerdierks A."/>
            <person name="Storesund J.E."/>
            <person name="Kallscheuer N."/>
            <person name="Luecker S."/>
            <person name="Lage O.M."/>
            <person name="Pohl T."/>
            <person name="Merkel B.J."/>
            <person name="Hornburger P."/>
            <person name="Mueller R.-W."/>
            <person name="Bruemmer F."/>
            <person name="Labrenz M."/>
            <person name="Spormann A.M."/>
            <person name="Op den Camp H."/>
            <person name="Overmann J."/>
            <person name="Amann R."/>
            <person name="Jetten M.S.M."/>
            <person name="Mascher T."/>
            <person name="Medema M.H."/>
            <person name="Devos D.P."/>
            <person name="Kaster A.-K."/>
            <person name="Ovreas L."/>
            <person name="Rohde M."/>
            <person name="Galperin M.Y."/>
            <person name="Jogler C."/>
        </authorList>
    </citation>
    <scope>NUCLEOTIDE SEQUENCE [LARGE SCALE GENOMIC DNA]</scope>
    <source>
        <strain evidence="3 4">Pan189</strain>
    </source>
</reference>
<keyword evidence="4" id="KW-1185">Reference proteome</keyword>
<sequence length="380" mass="42415">METFTEHVTDWRSDGLRVDRRRRRVTDVALTGNRSLNGYTYNDDALREAVELYEEKPVFLDHAQSPGNPRRRSTRDLVGHLENVRFEDGRLRGDVHTLDTEAGKTFLALAESGSPNVGMSHVVIGERTADGKTIASIREVVSVDAVTFPATTSTLTEQTDQNGEHAVPNHVAAGTSTLSSPEVSIRPGSIESLLSALDAALPGLAGRLDPSPARVGRAGLFPQVVLVEVENDEGETQLLRVTWSVGTTDSEDFEVTLGEHRPHDEEEPIMPDWAAILSSAASERSETEELREELRRLREQLDSDREVELLIDRSELPGSAVTPLFRRQLVESRSRRERQELIEDRRRLLEQSRRSPPLSRSRTPPDDRADDDAVVRALKR</sequence>
<keyword evidence="1" id="KW-0175">Coiled coil</keyword>
<feature type="region of interest" description="Disordered" evidence="2">
    <location>
        <begin position="344"/>
        <end position="380"/>
    </location>
</feature>
<accession>A0A517QX11</accession>
<feature type="compositionally biased region" description="Basic and acidic residues" evidence="2">
    <location>
        <begin position="363"/>
        <end position="374"/>
    </location>
</feature>
<organism evidence="3 4">
    <name type="scientific">Stratiformator vulcanicus</name>
    <dbReference type="NCBI Taxonomy" id="2527980"/>
    <lineage>
        <taxon>Bacteria</taxon>
        <taxon>Pseudomonadati</taxon>
        <taxon>Planctomycetota</taxon>
        <taxon>Planctomycetia</taxon>
        <taxon>Planctomycetales</taxon>
        <taxon>Planctomycetaceae</taxon>
        <taxon>Stratiformator</taxon>
    </lineage>
</organism>
<proteinExistence type="predicted"/>